<feature type="compositionally biased region" description="Polar residues" evidence="1">
    <location>
        <begin position="807"/>
        <end position="827"/>
    </location>
</feature>
<feature type="compositionally biased region" description="Basic residues" evidence="1">
    <location>
        <begin position="257"/>
        <end position="266"/>
    </location>
</feature>
<gene>
    <name evidence="2" type="ORF">BCR39DRAFT_90766</name>
</gene>
<dbReference type="AlphaFoldDB" id="A0A1Y2B997"/>
<feature type="compositionally biased region" description="Low complexity" evidence="1">
    <location>
        <begin position="157"/>
        <end position="168"/>
    </location>
</feature>
<organism evidence="2 3">
    <name type="scientific">Naematelia encephala</name>
    <dbReference type="NCBI Taxonomy" id="71784"/>
    <lineage>
        <taxon>Eukaryota</taxon>
        <taxon>Fungi</taxon>
        <taxon>Dikarya</taxon>
        <taxon>Basidiomycota</taxon>
        <taxon>Agaricomycotina</taxon>
        <taxon>Tremellomycetes</taxon>
        <taxon>Tremellales</taxon>
        <taxon>Naemateliaceae</taxon>
        <taxon>Naematelia</taxon>
    </lineage>
</organism>
<feature type="compositionally biased region" description="Pro residues" evidence="1">
    <location>
        <begin position="603"/>
        <end position="619"/>
    </location>
</feature>
<feature type="region of interest" description="Disordered" evidence="1">
    <location>
        <begin position="1"/>
        <end position="174"/>
    </location>
</feature>
<feature type="compositionally biased region" description="Polar residues" evidence="1">
    <location>
        <begin position="930"/>
        <end position="944"/>
    </location>
</feature>
<feature type="compositionally biased region" description="Basic and acidic residues" evidence="1">
    <location>
        <begin position="539"/>
        <end position="577"/>
    </location>
</feature>
<feature type="compositionally biased region" description="Low complexity" evidence="1">
    <location>
        <begin position="301"/>
        <end position="312"/>
    </location>
</feature>
<feature type="compositionally biased region" description="Polar residues" evidence="1">
    <location>
        <begin position="244"/>
        <end position="256"/>
    </location>
</feature>
<dbReference type="Proteomes" id="UP000193986">
    <property type="component" value="Unassembled WGS sequence"/>
</dbReference>
<feature type="compositionally biased region" description="Polar residues" evidence="1">
    <location>
        <begin position="462"/>
        <end position="484"/>
    </location>
</feature>
<evidence type="ECO:0000313" key="2">
    <source>
        <dbReference type="EMBL" id="ORY31393.1"/>
    </source>
</evidence>
<feature type="compositionally biased region" description="Basic and acidic residues" evidence="1">
    <location>
        <begin position="920"/>
        <end position="929"/>
    </location>
</feature>
<evidence type="ECO:0000313" key="3">
    <source>
        <dbReference type="Proteomes" id="UP000193986"/>
    </source>
</evidence>
<dbReference type="OrthoDB" id="5330253at2759"/>
<feature type="compositionally biased region" description="Low complexity" evidence="1">
    <location>
        <begin position="446"/>
        <end position="461"/>
    </location>
</feature>
<feature type="compositionally biased region" description="Low complexity" evidence="1">
    <location>
        <begin position="381"/>
        <end position="390"/>
    </location>
</feature>
<dbReference type="InParanoid" id="A0A1Y2B997"/>
<accession>A0A1Y2B997</accession>
<feature type="compositionally biased region" description="Low complexity" evidence="1">
    <location>
        <begin position="638"/>
        <end position="648"/>
    </location>
</feature>
<feature type="region of interest" description="Disordered" evidence="1">
    <location>
        <begin position="539"/>
        <end position="953"/>
    </location>
</feature>
<feature type="compositionally biased region" description="Pro residues" evidence="1">
    <location>
        <begin position="874"/>
        <end position="884"/>
    </location>
</feature>
<feature type="region of interest" description="Disordered" evidence="1">
    <location>
        <begin position="187"/>
        <end position="327"/>
    </location>
</feature>
<feature type="compositionally biased region" description="Polar residues" evidence="1">
    <location>
        <begin position="25"/>
        <end position="58"/>
    </location>
</feature>
<proteinExistence type="predicted"/>
<feature type="region of interest" description="Disordered" evidence="1">
    <location>
        <begin position="363"/>
        <end position="515"/>
    </location>
</feature>
<feature type="compositionally biased region" description="Polar residues" evidence="1">
    <location>
        <begin position="95"/>
        <end position="104"/>
    </location>
</feature>
<dbReference type="EMBL" id="MCFC01000015">
    <property type="protein sequence ID" value="ORY31393.1"/>
    <property type="molecule type" value="Genomic_DNA"/>
</dbReference>
<feature type="compositionally biased region" description="Basic and acidic residues" evidence="1">
    <location>
        <begin position="715"/>
        <end position="726"/>
    </location>
</feature>
<sequence length="953" mass="100994">MAAAFAKQLEPFEEDLSPPILDSNPYEQSLARSSTTRTAKPTKPTSPIHSANTLQSQIAGEPDSPPIVWKRRTSSSTQRNRPPSVHSVRPASIHSVASNRSPENITAPPSRRHPHLTMTTTRAPLPGQMFMHESPSGSYTDLTDLALPQAPFRRRTGNSSNRSSVHSSQDLSTLTSEELWNLEAAELLQPDLSNPTRRAAETPLETSKRLSRQMDAPDYHGGLPGEVIWPSAPPPEEIYAPPTRTKSSASISSMTKTNRRMSRKTSRQPSLEQAQYPAKAIQVAKSMPASPVNVGPGGLMSSAHSSETSLSSQIIPPNKSFPNLGARPPSAYYSRDFLSSLAPREGGYAIAAQMGNGLGAVGSMSIEERRRSSVYDDSSARSRSAQRPPVAKSAGMGRWSLDGGENFNRPYVTTSAATTTSNLSAPPINSPNPSPPAEDHRKSFLPEGAGPPAAAMIGGSAENTSPSTLSRAQSSPLSQPADLQSSVSVSPTPPPMPAVPAVATTTASVISPKKSKKELAKEAKAAEKVELQRVARERAAAARQEALKKQKEREEAVKAKEEAKRKEKEDKARLKAEKKAKKLKSPSNHSLPFRKDKSATPGPSVPPVPPIPASIPPPVSTSVSDANGAGGEANVPFPRTASSASMPMAPSPPSVAPPRPIHASLPIDQRPKAPPPPVEPKRKIGFLGTIKKRFSSKGGDTRVPASVPRPMLPFGKREPPVTRTDESVGSTRDSTDRTTVSETSIANESPRVADSAPVLAPVERVTSDSPNRLLPAATIEVTPPKADNRSMTPPLTDRVPSTPSPPLQRSVSQQTPSRSPLLSTGSPISRAVSEDRASPASSGRQSVRGPRAMPGRPTSLVSDTNHNDAGFPFQPAPRAAPDPNTPTSGESSRGGGESVITPFTNSEEEVSGASSITSADRGEQQRENSKSSSETVTNNGSSPQLDLPLVPAH</sequence>
<feature type="compositionally biased region" description="Low complexity" evidence="1">
    <location>
        <begin position="499"/>
        <end position="512"/>
    </location>
</feature>
<keyword evidence="3" id="KW-1185">Reference proteome</keyword>
<comment type="caution">
    <text evidence="2">The sequence shown here is derived from an EMBL/GenBank/DDBJ whole genome shotgun (WGS) entry which is preliminary data.</text>
</comment>
<feature type="compositionally biased region" description="Low complexity" evidence="1">
    <location>
        <begin position="727"/>
        <end position="744"/>
    </location>
</feature>
<feature type="compositionally biased region" description="Pro residues" evidence="1">
    <location>
        <begin position="649"/>
        <end position="660"/>
    </location>
</feature>
<evidence type="ECO:0000256" key="1">
    <source>
        <dbReference type="SAM" id="MobiDB-lite"/>
    </source>
</evidence>
<protein>
    <submittedName>
        <fullName evidence="2">Uncharacterized protein</fullName>
    </submittedName>
</protein>
<name>A0A1Y2B997_9TREE</name>
<dbReference type="STRING" id="71784.A0A1Y2B997"/>
<feature type="compositionally biased region" description="Low complexity" evidence="1">
    <location>
        <begin position="413"/>
        <end position="427"/>
    </location>
</feature>
<feature type="compositionally biased region" description="Basic and acidic residues" evidence="1">
    <location>
        <begin position="366"/>
        <end position="380"/>
    </location>
</feature>
<reference evidence="2 3" key="1">
    <citation type="submission" date="2016-07" db="EMBL/GenBank/DDBJ databases">
        <title>Pervasive Adenine N6-methylation of Active Genes in Fungi.</title>
        <authorList>
            <consortium name="DOE Joint Genome Institute"/>
            <person name="Mondo S.J."/>
            <person name="Dannebaum R.O."/>
            <person name="Kuo R.C."/>
            <person name="Labutti K."/>
            <person name="Haridas S."/>
            <person name="Kuo A."/>
            <person name="Salamov A."/>
            <person name="Ahrendt S.R."/>
            <person name="Lipzen A."/>
            <person name="Sullivan W."/>
            <person name="Andreopoulos W.B."/>
            <person name="Clum A."/>
            <person name="Lindquist E."/>
            <person name="Daum C."/>
            <person name="Ramamoorthy G.K."/>
            <person name="Gryganskyi A."/>
            <person name="Culley D."/>
            <person name="Magnuson J.K."/>
            <person name="James T.Y."/>
            <person name="O'Malley M.A."/>
            <person name="Stajich J.E."/>
            <person name="Spatafora J.W."/>
            <person name="Visel A."/>
            <person name="Grigoriev I.V."/>
        </authorList>
    </citation>
    <scope>NUCLEOTIDE SEQUENCE [LARGE SCALE GENOMIC DNA]</scope>
    <source>
        <strain evidence="2 3">68-887.2</strain>
    </source>
</reference>